<evidence type="ECO:0000313" key="3">
    <source>
        <dbReference type="Proteomes" id="UP001166251"/>
    </source>
</evidence>
<comment type="caution">
    <text evidence="2">The sequence shown here is derived from an EMBL/GenBank/DDBJ whole genome shotgun (WGS) entry which is preliminary data.</text>
</comment>
<feature type="compositionally biased region" description="Polar residues" evidence="1">
    <location>
        <begin position="355"/>
        <end position="373"/>
    </location>
</feature>
<dbReference type="RefSeq" id="WP_220103960.1">
    <property type="nucleotide sequence ID" value="NZ_JAHZSS010000010.1"/>
</dbReference>
<evidence type="ECO:0000256" key="1">
    <source>
        <dbReference type="SAM" id="MobiDB-lite"/>
    </source>
</evidence>
<dbReference type="EMBL" id="JAHZSS010000010">
    <property type="protein sequence ID" value="MBW8191277.1"/>
    <property type="molecule type" value="Genomic_DNA"/>
</dbReference>
<proteinExistence type="predicted"/>
<dbReference type="Pfam" id="PF11348">
    <property type="entry name" value="DUF3150"/>
    <property type="match status" value="1"/>
</dbReference>
<protein>
    <submittedName>
        <fullName evidence="2">DUF3150 domain-containing protein</fullName>
    </submittedName>
</protein>
<name>A0ABS7EG14_9GAMM</name>
<gene>
    <name evidence="2" type="ORF">K0504_09535</name>
</gene>
<sequence>MTESMSQTLASDTADKNIKAILDKNDCLKSKCVVIGAFKIEGPCGKTTLPESQVKVAGEDITNDNVTGGELTWFPSKFEDTNSLGVRKNKGTRISSRYNTTVSRAIKKYGVDLGGYSIVATELLPMLTKDLEKAEQSFWADVDELDANYDQIIESHKAANPDISELIEQHKLTRDQYRGRFVFRRPKPLSMTPFFEEDAIELQQDATQALYDEIAADASDTYRRSFATYSRKDQSVRAHFRRMMNKLVSLAFLDEGVMRVVQTIESVIDSLPTSGWIEGGDFNNLARWTLVMADAEKLKLHANGDEQFNLPEDDEAELDDEVDTGISSFGSIEPSEPAPVQPTAQLNAQPAPVVNTPTQPVATPESHASITTTEVPVEVVDDDEADALELSFGGW</sequence>
<reference evidence="2" key="1">
    <citation type="submission" date="2021-07" db="EMBL/GenBank/DDBJ databases">
        <title>Neiella marina sp. nov., isolated from the intestinal content of sea cucumber Apostichopus japonicus.</title>
        <authorList>
            <person name="Bai X."/>
        </authorList>
    </citation>
    <scope>NUCLEOTIDE SEQUENCE</scope>
    <source>
        <strain evidence="2">126</strain>
    </source>
</reference>
<evidence type="ECO:0000313" key="2">
    <source>
        <dbReference type="EMBL" id="MBW8191277.1"/>
    </source>
</evidence>
<dbReference type="InterPro" id="IPR021496">
    <property type="entry name" value="DUF3150"/>
</dbReference>
<accession>A0ABS7EG14</accession>
<dbReference type="Proteomes" id="UP001166251">
    <property type="component" value="Unassembled WGS sequence"/>
</dbReference>
<feature type="region of interest" description="Disordered" evidence="1">
    <location>
        <begin position="353"/>
        <end position="376"/>
    </location>
</feature>
<organism evidence="2 3">
    <name type="scientific">Neiella holothuriorum</name>
    <dbReference type="NCBI Taxonomy" id="2870530"/>
    <lineage>
        <taxon>Bacteria</taxon>
        <taxon>Pseudomonadati</taxon>
        <taxon>Pseudomonadota</taxon>
        <taxon>Gammaproteobacteria</taxon>
        <taxon>Alteromonadales</taxon>
        <taxon>Echinimonadaceae</taxon>
        <taxon>Neiella</taxon>
    </lineage>
</organism>
<keyword evidence="3" id="KW-1185">Reference proteome</keyword>